<gene>
    <name evidence="11" type="primary">LOC111139214</name>
</gene>
<keyword evidence="10" id="KW-1185">Reference proteome</keyword>
<evidence type="ECO:0000256" key="4">
    <source>
        <dbReference type="ARBA" id="ARBA00022989"/>
    </source>
</evidence>
<protein>
    <submittedName>
        <fullName evidence="11">Testis-specific protein TEX28</fullName>
    </submittedName>
</protein>
<evidence type="ECO:0000256" key="7">
    <source>
        <dbReference type="SAM" id="Coils"/>
    </source>
</evidence>
<keyword evidence="3 9" id="KW-0812">Transmembrane</keyword>
<accession>A0A2Y9IM39</accession>
<keyword evidence="6 9" id="KW-0472">Membrane</keyword>
<dbReference type="RefSeq" id="XP_022347125.1">
    <property type="nucleotide sequence ID" value="XM_022491417.1"/>
</dbReference>
<comment type="similarity">
    <text evidence="2">Belongs to the TEX28 family.</text>
</comment>
<evidence type="ECO:0000256" key="1">
    <source>
        <dbReference type="ARBA" id="ARBA00004370"/>
    </source>
</evidence>
<feature type="transmembrane region" description="Helical" evidence="9">
    <location>
        <begin position="337"/>
        <end position="362"/>
    </location>
</feature>
<keyword evidence="5 7" id="KW-0175">Coiled coil</keyword>
<reference evidence="11" key="1">
    <citation type="submission" date="2025-08" db="UniProtKB">
        <authorList>
            <consortium name="RefSeq"/>
        </authorList>
    </citation>
    <scope>IDENTIFICATION</scope>
    <source>
        <tissue evidence="11">Blood</tissue>
    </source>
</reference>
<dbReference type="InterPro" id="IPR019394">
    <property type="entry name" value="TEX28/TMCC"/>
</dbReference>
<evidence type="ECO:0000256" key="3">
    <source>
        <dbReference type="ARBA" id="ARBA00022692"/>
    </source>
</evidence>
<name>A0A2Y9IM39_ENHLU</name>
<dbReference type="GO" id="GO:0016020">
    <property type="term" value="C:membrane"/>
    <property type="evidence" value="ECO:0007669"/>
    <property type="project" value="UniProtKB-SubCell"/>
</dbReference>
<dbReference type="Pfam" id="PF10267">
    <property type="entry name" value="Tmemb_cc2"/>
    <property type="match status" value="2"/>
</dbReference>
<evidence type="ECO:0000313" key="11">
    <source>
        <dbReference type="RefSeq" id="XP_022347125.1"/>
    </source>
</evidence>
<dbReference type="STRING" id="391180.A0A2Y9IM39"/>
<organism evidence="10 11">
    <name type="scientific">Enhydra lutris kenyoni</name>
    <name type="common">northern sea otter</name>
    <dbReference type="NCBI Taxonomy" id="391180"/>
    <lineage>
        <taxon>Eukaryota</taxon>
        <taxon>Metazoa</taxon>
        <taxon>Chordata</taxon>
        <taxon>Craniata</taxon>
        <taxon>Vertebrata</taxon>
        <taxon>Euteleostomi</taxon>
        <taxon>Mammalia</taxon>
        <taxon>Eutheria</taxon>
        <taxon>Laurasiatheria</taxon>
        <taxon>Carnivora</taxon>
        <taxon>Caniformia</taxon>
        <taxon>Musteloidea</taxon>
        <taxon>Mustelidae</taxon>
        <taxon>Lutrinae</taxon>
        <taxon>Enhydra</taxon>
    </lineage>
</organism>
<evidence type="ECO:0000256" key="5">
    <source>
        <dbReference type="ARBA" id="ARBA00023054"/>
    </source>
</evidence>
<dbReference type="GO" id="GO:0012505">
    <property type="term" value="C:endomembrane system"/>
    <property type="evidence" value="ECO:0007669"/>
    <property type="project" value="TreeGrafter"/>
</dbReference>
<dbReference type="AlphaFoldDB" id="A0A2Y9IM39"/>
<dbReference type="PANTHER" id="PTHR17613">
    <property type="entry name" value="CEREBRAL PROTEIN-11-RELATED"/>
    <property type="match status" value="1"/>
</dbReference>
<dbReference type="KEGG" id="elk:111139214"/>
<dbReference type="OrthoDB" id="9047689at2759"/>
<proteinExistence type="inferred from homology"/>
<sequence length="415" mass="46733">MVLKVEDSKSSSATVPSNIASNIPSCRSLSSAEDGPSGHCSLPAGELARSLQDSVRHRILYLSEQLRVEKASRDENTMGYLKLVSKADRHQAPHIRQAFERVNQRASATIAQIERRLRHCYRQLQELQEGCRPGGFALRAKSSLDECEQPRGKTPPSEPPEPGRADGLSSKLSAVVRHVPLESHFPASRPGKPSETKCVAQQRNLLLQKMKEDLKAARELHASLQVSYQSLKEKHGTDLRASLVSLREEKCRQALLEEQADEHLQGRLDEIYRLRQSLASAEEKMAYLSYKRAKEIWEVMETFKNRISKLETLQRATQEEMMENFRTRPQKFVSRCVSLLLTLAAVFLVFVSTVCACPLSLVTSRLRTCTTLVLISLGALAWQKRHVLPAADWQAWVPSRWRLSSKDSKPLSDGT</sequence>
<evidence type="ECO:0000313" key="10">
    <source>
        <dbReference type="Proteomes" id="UP000248482"/>
    </source>
</evidence>
<feature type="coiled-coil region" evidence="7">
    <location>
        <begin position="207"/>
        <end position="234"/>
    </location>
</feature>
<evidence type="ECO:0000256" key="9">
    <source>
        <dbReference type="SAM" id="Phobius"/>
    </source>
</evidence>
<keyword evidence="4 9" id="KW-1133">Transmembrane helix</keyword>
<evidence type="ECO:0000256" key="8">
    <source>
        <dbReference type="SAM" id="MobiDB-lite"/>
    </source>
</evidence>
<comment type="subcellular location">
    <subcellularLocation>
        <location evidence="1">Membrane</location>
    </subcellularLocation>
</comment>
<evidence type="ECO:0000256" key="2">
    <source>
        <dbReference type="ARBA" id="ARBA00008108"/>
    </source>
</evidence>
<dbReference type="Proteomes" id="UP000248482">
    <property type="component" value="Unplaced"/>
</dbReference>
<dbReference type="GeneID" id="111139214"/>
<feature type="region of interest" description="Disordered" evidence="8">
    <location>
        <begin position="143"/>
        <end position="168"/>
    </location>
</feature>
<dbReference type="PANTHER" id="PTHR17613:SF10">
    <property type="entry name" value="TESTIS-SPECIFIC PROTEIN TEX28"/>
    <property type="match status" value="1"/>
</dbReference>
<evidence type="ECO:0000256" key="6">
    <source>
        <dbReference type="ARBA" id="ARBA00023136"/>
    </source>
</evidence>
<feature type="coiled-coil region" evidence="7">
    <location>
        <begin position="96"/>
        <end position="130"/>
    </location>
</feature>